<gene>
    <name evidence="2" type="ORF">BO82DRAFT_352282</name>
</gene>
<dbReference type="VEuPathDB" id="FungiDB:BO82DRAFT_352282"/>
<feature type="signal peptide" evidence="1">
    <location>
        <begin position="1"/>
        <end position="20"/>
    </location>
</feature>
<protein>
    <recommendedName>
        <fullName evidence="4">CUB domain-containing protein</fullName>
    </recommendedName>
</protein>
<name>A0A319CIZ2_9EURO</name>
<dbReference type="GeneID" id="37137389"/>
<keyword evidence="3" id="KW-1185">Reference proteome</keyword>
<evidence type="ECO:0000313" key="2">
    <source>
        <dbReference type="EMBL" id="PYH84299.1"/>
    </source>
</evidence>
<reference evidence="2 3" key="1">
    <citation type="submission" date="2016-12" db="EMBL/GenBank/DDBJ databases">
        <title>The genomes of Aspergillus section Nigri reveals drivers in fungal speciation.</title>
        <authorList>
            <consortium name="DOE Joint Genome Institute"/>
            <person name="Vesth T.C."/>
            <person name="Nybo J."/>
            <person name="Theobald S."/>
            <person name="Brandl J."/>
            <person name="Frisvad J.C."/>
            <person name="Nielsen K.F."/>
            <person name="Lyhne E.K."/>
            <person name="Kogle M.E."/>
            <person name="Kuo A."/>
            <person name="Riley R."/>
            <person name="Clum A."/>
            <person name="Nolan M."/>
            <person name="Lipzen A."/>
            <person name="Salamov A."/>
            <person name="Henrissat B."/>
            <person name="Wiebenga A."/>
            <person name="De Vries R.P."/>
            <person name="Grigoriev I.V."/>
            <person name="Mortensen U.H."/>
            <person name="Andersen M.R."/>
            <person name="Baker S.E."/>
        </authorList>
    </citation>
    <scope>NUCLEOTIDE SEQUENCE [LARGE SCALE GENOMIC DNA]</scope>
    <source>
        <strain evidence="2 3">CBS 121591</strain>
    </source>
</reference>
<dbReference type="RefSeq" id="XP_025494499.1">
    <property type="nucleotide sequence ID" value="XM_025634648.1"/>
</dbReference>
<organism evidence="2 3">
    <name type="scientific">Aspergillus uvarum CBS 121591</name>
    <dbReference type="NCBI Taxonomy" id="1448315"/>
    <lineage>
        <taxon>Eukaryota</taxon>
        <taxon>Fungi</taxon>
        <taxon>Dikarya</taxon>
        <taxon>Ascomycota</taxon>
        <taxon>Pezizomycotina</taxon>
        <taxon>Eurotiomycetes</taxon>
        <taxon>Eurotiomycetidae</taxon>
        <taxon>Eurotiales</taxon>
        <taxon>Aspergillaceae</taxon>
        <taxon>Aspergillus</taxon>
        <taxon>Aspergillus subgen. Circumdati</taxon>
    </lineage>
</organism>
<dbReference type="AlphaFoldDB" id="A0A319CIZ2"/>
<evidence type="ECO:0000313" key="3">
    <source>
        <dbReference type="Proteomes" id="UP000248340"/>
    </source>
</evidence>
<evidence type="ECO:0000256" key="1">
    <source>
        <dbReference type="SAM" id="SignalP"/>
    </source>
</evidence>
<sequence>MGWQFMIGCWPLHSSALTAASLTTTSRACIGCEIVLDSGFVSVTNGNIYKSAGWFPIGSNCEWMLTDGCVTGE</sequence>
<evidence type="ECO:0008006" key="4">
    <source>
        <dbReference type="Google" id="ProtNLM"/>
    </source>
</evidence>
<feature type="chain" id="PRO_5016379218" description="CUB domain-containing protein" evidence="1">
    <location>
        <begin position="21"/>
        <end position="73"/>
    </location>
</feature>
<proteinExistence type="predicted"/>
<accession>A0A319CIZ2</accession>
<dbReference type="Proteomes" id="UP000248340">
    <property type="component" value="Unassembled WGS sequence"/>
</dbReference>
<keyword evidence="1" id="KW-0732">Signal</keyword>
<dbReference type="EMBL" id="KZ821685">
    <property type="protein sequence ID" value="PYH84299.1"/>
    <property type="molecule type" value="Genomic_DNA"/>
</dbReference>